<dbReference type="Proteomes" id="UP000677537">
    <property type="component" value="Unassembled WGS sequence"/>
</dbReference>
<name>A0A940N4D3_9PROT</name>
<dbReference type="AlphaFoldDB" id="A0A940N4D3"/>
<dbReference type="GO" id="GO:0003677">
    <property type="term" value="F:DNA binding"/>
    <property type="evidence" value="ECO:0007669"/>
    <property type="project" value="InterPro"/>
</dbReference>
<dbReference type="EC" id="3.1.21.-" evidence="4"/>
<organism evidence="4 5">
    <name type="scientific">Roseomonas indoligenes</name>
    <dbReference type="NCBI Taxonomy" id="2820811"/>
    <lineage>
        <taxon>Bacteria</taxon>
        <taxon>Pseudomonadati</taxon>
        <taxon>Pseudomonadota</taxon>
        <taxon>Alphaproteobacteria</taxon>
        <taxon>Acetobacterales</taxon>
        <taxon>Roseomonadaceae</taxon>
        <taxon>Roseomonas</taxon>
    </lineage>
</organism>
<dbReference type="EMBL" id="JAGIZA010000021">
    <property type="protein sequence ID" value="MBP0495751.1"/>
    <property type="molecule type" value="Genomic_DNA"/>
</dbReference>
<dbReference type="SUPFAM" id="SSF52540">
    <property type="entry name" value="P-loop containing nucleoside triphosphate hydrolases"/>
    <property type="match status" value="1"/>
</dbReference>
<dbReference type="Pfam" id="PF20720">
    <property type="entry name" value="nSTAND3"/>
    <property type="match status" value="1"/>
</dbReference>
<accession>A0A940N4D3</accession>
<keyword evidence="4" id="KW-0255">Endonuclease</keyword>
<feature type="compositionally biased region" description="Basic and acidic residues" evidence="1">
    <location>
        <begin position="727"/>
        <end position="738"/>
    </location>
</feature>
<feature type="domain" description="Novel STAND NTPase 3" evidence="3">
    <location>
        <begin position="173"/>
        <end position="336"/>
    </location>
</feature>
<protein>
    <submittedName>
        <fullName evidence="4">Restriction endonuclease</fullName>
        <ecNumber evidence="4">3.1.21.-</ecNumber>
    </submittedName>
</protein>
<keyword evidence="4" id="KW-0540">Nuclease</keyword>
<dbReference type="InterPro" id="IPR049050">
    <property type="entry name" value="nSTAND3"/>
</dbReference>
<reference evidence="4" key="1">
    <citation type="submission" date="2021-03" db="EMBL/GenBank/DDBJ databases">
        <authorList>
            <person name="So Y."/>
        </authorList>
    </citation>
    <scope>NUCLEOTIDE SEQUENCE</scope>
    <source>
        <strain evidence="4">SG15</strain>
    </source>
</reference>
<comment type="caution">
    <text evidence="4">The sequence shown here is derived from an EMBL/GenBank/DDBJ whole genome shotgun (WGS) entry which is preliminary data.</text>
</comment>
<feature type="region of interest" description="Disordered" evidence="1">
    <location>
        <begin position="722"/>
        <end position="753"/>
    </location>
</feature>
<dbReference type="InterPro" id="IPR027417">
    <property type="entry name" value="P-loop_NTPase"/>
</dbReference>
<dbReference type="RefSeq" id="WP_209376549.1">
    <property type="nucleotide sequence ID" value="NZ_JAGIZA010000021.1"/>
</dbReference>
<sequence length="769" mass="86933">MYDLTRLSPIDFETLARDLLQAEWGQRLEVFKAGRDQGIDLRYSRPHGTATIIQCKHYAGSGLEALRRHLTKTEIEKLRPLAPDRYVLFTSVPLSPGNKRDIRADLHPYVIDDLDIIGAGDIENLLARHPTVETNTPKLWLTSTPVMERVFHAAERLQTQLEVERIYRKLSLYVQNAAYGRALGILENEGSVIISGVPGVGKTTLADMLLLAHLEKDFEPVVIRSDMSEARKFFSSGKKQIFYFDDFLGQTMLGPRSDLVGRRQDEAILEFVELAGRTPNTRFVLTTREHLLQQAMQASERLRRENGLMKLIRCVLKVGDYPLLERGRILFNHVYFGDLRQEHKDELLADEFYLDVLQHPNFNPRLIEWMSQFRNIRHSAAGGYRATVAAVLDQPALIWQPAFENQISEAGRGILLSLYSLGGSASLPYLEEAWEPLHRHRSARYNFTSSAEDWQKALAELEGGFLSFIDGRATFVNPSVRDFFDETLCAHPEHARDLLTAAQRFRTVLGIWRLAAGDRGGRLLGYLARQPGLLEDAVERTWGLADKADRGGPAAIGVDVSKAITWEGRFLEIIRMASKTSSTRLRGIAGGFLPLTEERWKRFSPAYEEMLAALDVMEANAPFWSPFSSALRSRLIQQIADEPRSLDGFHAFAMHCERSRVPLGEIETAALQQAFDAYLKDFLDQEIGQIDDEGDLDLMDSRLSEIEAWAGRELDDERSAVQSRIQGLRDNERVDEQRPTSTWSPSPPVSKDGALTEVRNMFGALRPDA</sequence>
<dbReference type="Gene3D" id="3.40.1350.10">
    <property type="match status" value="1"/>
</dbReference>
<gene>
    <name evidence="4" type="ORF">J5Y10_23405</name>
</gene>
<evidence type="ECO:0000259" key="3">
    <source>
        <dbReference type="Pfam" id="PF20720"/>
    </source>
</evidence>
<dbReference type="GO" id="GO:0016787">
    <property type="term" value="F:hydrolase activity"/>
    <property type="evidence" value="ECO:0007669"/>
    <property type="project" value="UniProtKB-KW"/>
</dbReference>
<dbReference type="GO" id="GO:0004519">
    <property type="term" value="F:endonuclease activity"/>
    <property type="evidence" value="ECO:0007669"/>
    <property type="project" value="UniProtKB-KW"/>
</dbReference>
<feature type="domain" description="Restriction endonuclease type IV Mrr" evidence="2">
    <location>
        <begin position="5"/>
        <end position="61"/>
    </location>
</feature>
<keyword evidence="4" id="KW-0378">Hydrolase</keyword>
<dbReference type="InterPro" id="IPR011335">
    <property type="entry name" value="Restrct_endonuc-II-like"/>
</dbReference>
<proteinExistence type="predicted"/>
<dbReference type="SUPFAM" id="SSF52980">
    <property type="entry name" value="Restriction endonuclease-like"/>
    <property type="match status" value="1"/>
</dbReference>
<keyword evidence="5" id="KW-1185">Reference proteome</keyword>
<dbReference type="Pfam" id="PF04471">
    <property type="entry name" value="Mrr_cat"/>
    <property type="match status" value="1"/>
</dbReference>
<evidence type="ECO:0000259" key="2">
    <source>
        <dbReference type="Pfam" id="PF04471"/>
    </source>
</evidence>
<evidence type="ECO:0000313" key="5">
    <source>
        <dbReference type="Proteomes" id="UP000677537"/>
    </source>
</evidence>
<evidence type="ECO:0000256" key="1">
    <source>
        <dbReference type="SAM" id="MobiDB-lite"/>
    </source>
</evidence>
<dbReference type="InterPro" id="IPR011856">
    <property type="entry name" value="tRNA_endonuc-like_dom_sf"/>
</dbReference>
<evidence type="ECO:0000313" key="4">
    <source>
        <dbReference type="EMBL" id="MBP0495751.1"/>
    </source>
</evidence>
<dbReference type="InterPro" id="IPR007560">
    <property type="entry name" value="Restrct_endonuc_IV_Mrr"/>
</dbReference>
<dbReference type="GO" id="GO:0009307">
    <property type="term" value="P:DNA restriction-modification system"/>
    <property type="evidence" value="ECO:0007669"/>
    <property type="project" value="InterPro"/>
</dbReference>